<keyword evidence="6" id="KW-0378">Hydrolase</keyword>
<evidence type="ECO:0000313" key="12">
    <source>
        <dbReference type="Proteomes" id="UP001596353"/>
    </source>
</evidence>
<dbReference type="PANTHER" id="PTHR38050:SF1">
    <property type="entry name" value="FERULOYL ESTERASE C"/>
    <property type="match status" value="1"/>
</dbReference>
<keyword evidence="7" id="KW-0119">Carbohydrate metabolism</keyword>
<dbReference type="EMBL" id="JBHSWG010000001">
    <property type="protein sequence ID" value="MFC6761018.1"/>
    <property type="molecule type" value="Genomic_DNA"/>
</dbReference>
<evidence type="ECO:0000256" key="3">
    <source>
        <dbReference type="ARBA" id="ARBA00022525"/>
    </source>
</evidence>
<keyword evidence="5 10" id="KW-0732">Signal</keyword>
<dbReference type="Proteomes" id="UP001596353">
    <property type="component" value="Unassembled WGS sequence"/>
</dbReference>
<keyword evidence="8" id="KW-0624">Polysaccharide degradation</keyword>
<keyword evidence="3" id="KW-0964">Secreted</keyword>
<organism evidence="11 12">
    <name type="scientific">Sulfitobacter porphyrae</name>
    <dbReference type="NCBI Taxonomy" id="1246864"/>
    <lineage>
        <taxon>Bacteria</taxon>
        <taxon>Pseudomonadati</taxon>
        <taxon>Pseudomonadota</taxon>
        <taxon>Alphaproteobacteria</taxon>
        <taxon>Rhodobacterales</taxon>
        <taxon>Roseobacteraceae</taxon>
        <taxon>Sulfitobacter</taxon>
    </lineage>
</organism>
<comment type="caution">
    <text evidence="11">The sequence shown here is derived from an EMBL/GenBank/DDBJ whole genome shotgun (WGS) entry which is preliminary data.</text>
</comment>
<comment type="function">
    <text evidence="9">Involved in degradation of plant cell walls. Hydrolyzes the feruloyl-arabinose ester bond in arabinoxylans, and the feruloyl-galactose ester bond in pectin. Active against paranitrophenyl-acetate, methyl ferulate and wheat arabinoxylan.</text>
</comment>
<name>A0ABW2B876_9RHOB</name>
<accession>A0ABW2B876</accession>
<comment type="subcellular location">
    <subcellularLocation>
        <location evidence="1">Secreted</location>
    </subcellularLocation>
</comment>
<reference evidence="12" key="1">
    <citation type="journal article" date="2019" name="Int. J. Syst. Evol. Microbiol.">
        <title>The Global Catalogue of Microorganisms (GCM) 10K type strain sequencing project: providing services to taxonomists for standard genome sequencing and annotation.</title>
        <authorList>
            <consortium name="The Broad Institute Genomics Platform"/>
            <consortium name="The Broad Institute Genome Sequencing Center for Infectious Disease"/>
            <person name="Wu L."/>
            <person name="Ma J."/>
        </authorList>
    </citation>
    <scope>NUCLEOTIDE SEQUENCE [LARGE SCALE GENOMIC DNA]</scope>
    <source>
        <strain evidence="12">CCUG 66188</strain>
    </source>
</reference>
<dbReference type="SUPFAM" id="SSF53474">
    <property type="entry name" value="alpha/beta-Hydrolases"/>
    <property type="match status" value="1"/>
</dbReference>
<dbReference type="PANTHER" id="PTHR38050">
    <property type="match status" value="1"/>
</dbReference>
<proteinExistence type="inferred from homology"/>
<evidence type="ECO:0000256" key="6">
    <source>
        <dbReference type="ARBA" id="ARBA00022801"/>
    </source>
</evidence>
<dbReference type="InterPro" id="IPR043595">
    <property type="entry name" value="FaeB/C/D"/>
</dbReference>
<feature type="signal peptide" evidence="10">
    <location>
        <begin position="1"/>
        <end position="18"/>
    </location>
</feature>
<evidence type="ECO:0000256" key="7">
    <source>
        <dbReference type="ARBA" id="ARBA00023277"/>
    </source>
</evidence>
<comment type="similarity">
    <text evidence="2">Belongs to the faeC family.</text>
</comment>
<evidence type="ECO:0000256" key="10">
    <source>
        <dbReference type="SAM" id="SignalP"/>
    </source>
</evidence>
<evidence type="ECO:0000256" key="2">
    <source>
        <dbReference type="ARBA" id="ARBA00010278"/>
    </source>
</evidence>
<sequence>MRISALLLALISASPVLACGADTDCVLGDRTYRIAMPEGYDGKTPVGALVWSHGYRGSAAGAMRNGSLRRMVSDAGLALIAAQGVDGSWDLPKGPGTFDSTGAAEFDYFDAVLADAQARFAIDPERIIVSGFSAGG</sequence>
<keyword evidence="4" id="KW-0858">Xylan degradation</keyword>
<evidence type="ECO:0000256" key="8">
    <source>
        <dbReference type="ARBA" id="ARBA00023326"/>
    </source>
</evidence>
<protein>
    <recommendedName>
        <fullName evidence="13">Polyhydroxybutyrate depolymerase</fullName>
    </recommendedName>
</protein>
<feature type="chain" id="PRO_5046281673" description="Polyhydroxybutyrate depolymerase" evidence="10">
    <location>
        <begin position="19"/>
        <end position="136"/>
    </location>
</feature>
<evidence type="ECO:0000313" key="11">
    <source>
        <dbReference type="EMBL" id="MFC6761018.1"/>
    </source>
</evidence>
<keyword evidence="12" id="KW-1185">Reference proteome</keyword>
<evidence type="ECO:0000256" key="5">
    <source>
        <dbReference type="ARBA" id="ARBA00022729"/>
    </source>
</evidence>
<evidence type="ECO:0000256" key="4">
    <source>
        <dbReference type="ARBA" id="ARBA00022651"/>
    </source>
</evidence>
<evidence type="ECO:0000256" key="9">
    <source>
        <dbReference type="ARBA" id="ARBA00025250"/>
    </source>
</evidence>
<evidence type="ECO:0008006" key="13">
    <source>
        <dbReference type="Google" id="ProtNLM"/>
    </source>
</evidence>
<dbReference type="InterPro" id="IPR029058">
    <property type="entry name" value="AB_hydrolase_fold"/>
</dbReference>
<gene>
    <name evidence="11" type="ORF">ACFQFQ_18435</name>
</gene>
<dbReference type="Gene3D" id="3.40.50.1820">
    <property type="entry name" value="alpha/beta hydrolase"/>
    <property type="match status" value="1"/>
</dbReference>
<evidence type="ECO:0000256" key="1">
    <source>
        <dbReference type="ARBA" id="ARBA00004613"/>
    </source>
</evidence>